<dbReference type="Gene3D" id="3.10.129.10">
    <property type="entry name" value="Hotdog Thioesterase"/>
    <property type="match status" value="1"/>
</dbReference>
<evidence type="ECO:0000313" key="1">
    <source>
        <dbReference type="EMBL" id="RKP30194.1"/>
    </source>
</evidence>
<organism evidence="1 2">
    <name type="scientific">Metschnikowia bicuspidata</name>
    <dbReference type="NCBI Taxonomy" id="27322"/>
    <lineage>
        <taxon>Eukaryota</taxon>
        <taxon>Fungi</taxon>
        <taxon>Dikarya</taxon>
        <taxon>Ascomycota</taxon>
        <taxon>Saccharomycotina</taxon>
        <taxon>Pichiomycetes</taxon>
        <taxon>Metschnikowiaceae</taxon>
        <taxon>Metschnikowia</taxon>
    </lineage>
</organism>
<evidence type="ECO:0000313" key="2">
    <source>
        <dbReference type="Proteomes" id="UP000268321"/>
    </source>
</evidence>
<dbReference type="SUPFAM" id="SSF54637">
    <property type="entry name" value="Thioesterase/thiol ester dehydrase-isomerase"/>
    <property type="match status" value="1"/>
</dbReference>
<reference evidence="2" key="1">
    <citation type="journal article" date="2018" name="Nat. Microbiol.">
        <title>Leveraging single-cell genomics to expand the fungal tree of life.</title>
        <authorList>
            <person name="Ahrendt S.R."/>
            <person name="Quandt C.A."/>
            <person name="Ciobanu D."/>
            <person name="Clum A."/>
            <person name="Salamov A."/>
            <person name="Andreopoulos B."/>
            <person name="Cheng J.F."/>
            <person name="Woyke T."/>
            <person name="Pelin A."/>
            <person name="Henrissat B."/>
            <person name="Reynolds N.K."/>
            <person name="Benny G.L."/>
            <person name="Smith M.E."/>
            <person name="James T.Y."/>
            <person name="Grigoriev I.V."/>
        </authorList>
    </citation>
    <scope>NUCLEOTIDE SEQUENCE [LARGE SCALE GENOMIC DNA]</scope>
    <source>
        <strain evidence="2">Baker2002</strain>
    </source>
</reference>
<dbReference type="GO" id="GO:0005739">
    <property type="term" value="C:mitochondrion"/>
    <property type="evidence" value="ECO:0007669"/>
    <property type="project" value="TreeGrafter"/>
</dbReference>
<evidence type="ECO:0008006" key="3">
    <source>
        <dbReference type="Google" id="ProtNLM"/>
    </source>
</evidence>
<proteinExistence type="predicted"/>
<dbReference type="EMBL" id="ML004464">
    <property type="protein sequence ID" value="RKP30194.1"/>
    <property type="molecule type" value="Genomic_DNA"/>
</dbReference>
<keyword evidence="2" id="KW-1185">Reference proteome</keyword>
<dbReference type="PANTHER" id="PTHR28152:SF1">
    <property type="entry name" value="HYDROXYACYL-THIOESTER DEHYDRATASE TYPE 2, MITOCHONDRIAL"/>
    <property type="match status" value="1"/>
</dbReference>
<gene>
    <name evidence="1" type="ORF">METBISCDRAFT_16895</name>
</gene>
<name>A0A4P9ZBH7_9ASCO</name>
<dbReference type="PANTHER" id="PTHR28152">
    <property type="entry name" value="HYDROXYACYL-THIOESTER DEHYDRATASE TYPE 2, MITOCHONDRIAL"/>
    <property type="match status" value="1"/>
</dbReference>
<dbReference type="InterPro" id="IPR029069">
    <property type="entry name" value="HotDog_dom_sf"/>
</dbReference>
<dbReference type="InterPro" id="IPR052741">
    <property type="entry name" value="Mitochondrial_HTD2"/>
</dbReference>
<dbReference type="OrthoDB" id="3257538at2759"/>
<dbReference type="GO" id="GO:0019171">
    <property type="term" value="F:(3R)-hydroxyacyl-[acyl-carrier-protein] dehydratase activity"/>
    <property type="evidence" value="ECO:0007669"/>
    <property type="project" value="TreeGrafter"/>
</dbReference>
<dbReference type="AlphaFoldDB" id="A0A4P9ZBH7"/>
<dbReference type="Proteomes" id="UP000268321">
    <property type="component" value="Unassembled WGS sequence"/>
</dbReference>
<protein>
    <recommendedName>
        <fullName evidence="3">MaoC-like domain-containing protein</fullName>
    </recommendedName>
</protein>
<sequence>MLVLTWAARIKSQSWSFKDTVSIGNVAHLRNLLSEIVPPLSGRSSDLPSPRYYPCYGPGYSFLFHTQTNSCLDPDGYDNYQAPMGPDGPLFLRRMWTGGLFDYVGASPALDQVVECVDRVQAVRRMGSSTFVSINRVFSGLEPFLRELRTLVYTNEPYTDTALKATKELEDLGSGATFGTPLNVFKTQFTLEQIMRYNFLTYNLHKIHYDATYCRSQGLRDVVVSGPFMVLVLLHYFTSRFPDLAVRGFRYRNQRSCYINTPVSLRIRGGNGEYDLKIVGDDVLCSGKLTADVSSECP</sequence>
<accession>A0A4P9ZBH7</accession>